<dbReference type="GO" id="GO:0008270">
    <property type="term" value="F:zinc ion binding"/>
    <property type="evidence" value="ECO:0007669"/>
    <property type="project" value="UniProtKB-KW"/>
</dbReference>
<keyword evidence="3 8" id="KW-0863">Zinc-finger</keyword>
<dbReference type="PRINTS" id="PR00503">
    <property type="entry name" value="BROMODOMAIN"/>
</dbReference>
<evidence type="ECO:0000256" key="7">
    <source>
        <dbReference type="PROSITE-ProRule" id="PRU00035"/>
    </source>
</evidence>
<dbReference type="CDD" id="cd15541">
    <property type="entry name" value="PHD_TIF1_like"/>
    <property type="match status" value="1"/>
</dbReference>
<dbReference type="SUPFAM" id="SSF63763">
    <property type="entry name" value="SAND domain-like"/>
    <property type="match status" value="2"/>
</dbReference>
<accession>A0AAW1ZBD7</accession>
<dbReference type="GO" id="GO:0000981">
    <property type="term" value="F:DNA-binding transcription factor activity, RNA polymerase II-specific"/>
    <property type="evidence" value="ECO:0007669"/>
    <property type="project" value="TreeGrafter"/>
</dbReference>
<feature type="domain" description="PHD-type" evidence="11">
    <location>
        <begin position="423"/>
        <end position="470"/>
    </location>
</feature>
<feature type="region of interest" description="Disordered" evidence="9">
    <location>
        <begin position="289"/>
        <end position="318"/>
    </location>
</feature>
<dbReference type="InterPro" id="IPR013083">
    <property type="entry name" value="Znf_RING/FYVE/PHD"/>
</dbReference>
<protein>
    <recommendedName>
        <fullName evidence="15">Nuclear body protein SP140-like protein</fullName>
    </recommendedName>
</protein>
<dbReference type="AlphaFoldDB" id="A0AAW1ZBD7"/>
<evidence type="ECO:0000259" key="11">
    <source>
        <dbReference type="PROSITE" id="PS50016"/>
    </source>
</evidence>
<comment type="caution">
    <text evidence="13">The sequence shown here is derived from an EMBL/GenBank/DDBJ whole genome shotgun (WGS) entry which is preliminary data.</text>
</comment>
<keyword evidence="2" id="KW-0479">Metal-binding</keyword>
<dbReference type="GO" id="GO:0003677">
    <property type="term" value="F:DNA binding"/>
    <property type="evidence" value="ECO:0007669"/>
    <property type="project" value="InterPro"/>
</dbReference>
<evidence type="ECO:0000313" key="13">
    <source>
        <dbReference type="EMBL" id="KAK9958182.1"/>
    </source>
</evidence>
<evidence type="ECO:0000256" key="8">
    <source>
        <dbReference type="PROSITE-ProRule" id="PRU00146"/>
    </source>
</evidence>
<dbReference type="GO" id="GO:0005634">
    <property type="term" value="C:nucleus"/>
    <property type="evidence" value="ECO:0007669"/>
    <property type="project" value="InterPro"/>
</dbReference>
<dbReference type="Gene3D" id="3.30.40.10">
    <property type="entry name" value="Zinc/RING finger domain, C3HC4 (zinc finger)"/>
    <property type="match status" value="1"/>
</dbReference>
<dbReference type="InterPro" id="IPR000770">
    <property type="entry name" value="SAND_dom"/>
</dbReference>
<feature type="domain" description="Bromo" evidence="10">
    <location>
        <begin position="515"/>
        <end position="575"/>
    </location>
</feature>
<keyword evidence="5 7" id="KW-0103">Bromodomain</keyword>
<evidence type="ECO:0000259" key="10">
    <source>
        <dbReference type="PROSITE" id="PS50014"/>
    </source>
</evidence>
<dbReference type="InterPro" id="IPR019787">
    <property type="entry name" value="Znf_PHD-finger"/>
</dbReference>
<keyword evidence="4" id="KW-0862">Zinc</keyword>
<feature type="domain" description="SAND" evidence="12">
    <location>
        <begin position="190"/>
        <end position="268"/>
    </location>
</feature>
<name>A0AAW1ZBD7_CULAL</name>
<keyword evidence="14" id="KW-1185">Reference proteome</keyword>
<dbReference type="Pfam" id="PF00628">
    <property type="entry name" value="PHD"/>
    <property type="match status" value="1"/>
</dbReference>
<dbReference type="SMART" id="SM00249">
    <property type="entry name" value="PHD"/>
    <property type="match status" value="1"/>
</dbReference>
<dbReference type="InterPro" id="IPR036427">
    <property type="entry name" value="Bromodomain-like_sf"/>
</dbReference>
<dbReference type="Pfam" id="PF01342">
    <property type="entry name" value="SAND"/>
    <property type="match status" value="2"/>
</dbReference>
<dbReference type="InterPro" id="IPR004865">
    <property type="entry name" value="HSR_dom"/>
</dbReference>
<dbReference type="InterPro" id="IPR001487">
    <property type="entry name" value="Bromodomain"/>
</dbReference>
<evidence type="ECO:0008006" key="15">
    <source>
        <dbReference type="Google" id="ProtNLM"/>
    </source>
</evidence>
<feature type="compositionally biased region" description="Basic and acidic residues" evidence="9">
    <location>
        <begin position="131"/>
        <end position="149"/>
    </location>
</feature>
<dbReference type="PANTHER" id="PTHR46386">
    <property type="entry name" value="NUCLEAR BODY PROTEIN SP140"/>
    <property type="match status" value="1"/>
</dbReference>
<gene>
    <name evidence="13" type="ORF">ABG768_012356</name>
</gene>
<dbReference type="SUPFAM" id="SSF57903">
    <property type="entry name" value="FYVE/PHD zinc finger"/>
    <property type="match status" value="1"/>
</dbReference>
<dbReference type="Pfam" id="PF03172">
    <property type="entry name" value="HSR"/>
    <property type="match status" value="1"/>
</dbReference>
<dbReference type="Gene3D" id="1.20.920.10">
    <property type="entry name" value="Bromodomain-like"/>
    <property type="match status" value="1"/>
</dbReference>
<dbReference type="PANTHER" id="PTHR46386:SF1">
    <property type="entry name" value="NUCLEAR BODY PROTEIN SP140-LIKE PROTEIN"/>
    <property type="match status" value="1"/>
</dbReference>
<dbReference type="InterPro" id="IPR043563">
    <property type="entry name" value="Sp110/Sp140/Sp140L-like"/>
</dbReference>
<reference evidence="13 14" key="1">
    <citation type="submission" date="2024-05" db="EMBL/GenBank/DDBJ databases">
        <title>A high-quality chromosomal-level genome assembly of Topmouth culter (Culter alburnus).</title>
        <authorList>
            <person name="Zhao H."/>
        </authorList>
    </citation>
    <scope>NUCLEOTIDE SEQUENCE [LARGE SCALE GENOMIC DNA]</scope>
    <source>
        <strain evidence="13">CATC2023</strain>
        <tissue evidence="13">Muscle</tissue>
    </source>
</reference>
<dbReference type="Gene3D" id="3.10.390.10">
    <property type="entry name" value="SAND domain-like"/>
    <property type="match status" value="2"/>
</dbReference>
<evidence type="ECO:0000256" key="2">
    <source>
        <dbReference type="ARBA" id="ARBA00022723"/>
    </source>
</evidence>
<dbReference type="SMART" id="SM00297">
    <property type="entry name" value="BROMO"/>
    <property type="match status" value="1"/>
</dbReference>
<dbReference type="InterPro" id="IPR001965">
    <property type="entry name" value="Znf_PHD"/>
</dbReference>
<dbReference type="EMBL" id="JAWDJR010000019">
    <property type="protein sequence ID" value="KAK9958182.1"/>
    <property type="molecule type" value="Genomic_DNA"/>
</dbReference>
<keyword evidence="6" id="KW-0539">Nucleus</keyword>
<dbReference type="InterPro" id="IPR011011">
    <property type="entry name" value="Znf_FYVE_PHD"/>
</dbReference>
<dbReference type="Proteomes" id="UP001479290">
    <property type="component" value="Unassembled WGS sequence"/>
</dbReference>
<dbReference type="PROSITE" id="PS50864">
    <property type="entry name" value="SAND"/>
    <property type="match status" value="2"/>
</dbReference>
<feature type="domain" description="SAND" evidence="12">
    <location>
        <begin position="318"/>
        <end position="399"/>
    </location>
</feature>
<sequence length="595" mass="69565">MGASGQVDPLDFLTNEDLLYFLHRKKTEISCIDQPHALFTQLRDHDLMTEELFERVKTMRSREQKQKRIYEVLDRLEKEKSQCMHQFWHCVFEEHILQLYPTLRKLRNSLLDGSFRFYGNSLDVETWMENGEGKGEKGKETRKRNKDDGSSDSEDSDEPGPSSACKRTRKKPAKIPSFTSSVKKGDKQKIGKRPVNKTQLSVNCGDKVGTFYWDKQSKGEKCILSEGRWFTPSAFEKFGGKERYKNWKSSIRSGNTTLKKLMEEKDLQTPPMERRKRKCVPKCMKKLFEDDEEEEEEEEDEVEDDEEEDDDGHDDDEEDNLSVFQAHSLPVTCVSLTGTLHKSRFASGSHGKCIRTEESWFTPEEFVKQEPTLTDGHWKKDILCHGKTINFLIKEEILHIHSFLCECVECSDDPENLMDQKNDDMCYICDFGGDLVCCDECPRAFHSRCHLPAVDEDSPGEWICTFCVLRTSQQWRDSSSMTEQEALNAPVSQYRLHCHYLLLYVYKEDIKEVFVNDPRQTVLRYSEFISKPMWLDRIKVKLESDQYQTVGAFVSDFQLIFSNCRTFNKDNRFGQMGARLKEMFEKEFQKIFTIQ</sequence>
<dbReference type="PROSITE" id="PS50016">
    <property type="entry name" value="ZF_PHD_2"/>
    <property type="match status" value="1"/>
</dbReference>
<evidence type="ECO:0000313" key="14">
    <source>
        <dbReference type="Proteomes" id="UP001479290"/>
    </source>
</evidence>
<organism evidence="13 14">
    <name type="scientific">Culter alburnus</name>
    <name type="common">Topmouth culter</name>
    <dbReference type="NCBI Taxonomy" id="194366"/>
    <lineage>
        <taxon>Eukaryota</taxon>
        <taxon>Metazoa</taxon>
        <taxon>Chordata</taxon>
        <taxon>Craniata</taxon>
        <taxon>Vertebrata</taxon>
        <taxon>Euteleostomi</taxon>
        <taxon>Actinopterygii</taxon>
        <taxon>Neopterygii</taxon>
        <taxon>Teleostei</taxon>
        <taxon>Ostariophysi</taxon>
        <taxon>Cypriniformes</taxon>
        <taxon>Xenocyprididae</taxon>
        <taxon>Xenocypridinae</taxon>
        <taxon>Culter</taxon>
    </lineage>
</organism>
<evidence type="ECO:0000256" key="9">
    <source>
        <dbReference type="SAM" id="MobiDB-lite"/>
    </source>
</evidence>
<dbReference type="SUPFAM" id="SSF47370">
    <property type="entry name" value="Bromodomain"/>
    <property type="match status" value="1"/>
</dbReference>
<dbReference type="InterPro" id="IPR010919">
    <property type="entry name" value="SAND-like_dom_sf"/>
</dbReference>
<dbReference type="FunFam" id="3.10.390.10:FF:000004">
    <property type="entry name" value="Deformed epidermal autoregulatory factor 1"/>
    <property type="match status" value="1"/>
</dbReference>
<evidence type="ECO:0000256" key="4">
    <source>
        <dbReference type="ARBA" id="ARBA00022833"/>
    </source>
</evidence>
<evidence type="ECO:0000259" key="12">
    <source>
        <dbReference type="PROSITE" id="PS50864"/>
    </source>
</evidence>
<evidence type="ECO:0000256" key="1">
    <source>
        <dbReference type="ARBA" id="ARBA00022553"/>
    </source>
</evidence>
<dbReference type="Pfam" id="PF00439">
    <property type="entry name" value="Bromodomain"/>
    <property type="match status" value="1"/>
</dbReference>
<evidence type="ECO:0000256" key="5">
    <source>
        <dbReference type="ARBA" id="ARBA00023117"/>
    </source>
</evidence>
<proteinExistence type="predicted"/>
<keyword evidence="1" id="KW-0597">Phosphoprotein</keyword>
<evidence type="ECO:0000256" key="6">
    <source>
        <dbReference type="ARBA" id="ARBA00023242"/>
    </source>
</evidence>
<dbReference type="PROSITE" id="PS50014">
    <property type="entry name" value="BROMODOMAIN_2"/>
    <property type="match status" value="1"/>
</dbReference>
<dbReference type="SMART" id="SM00258">
    <property type="entry name" value="SAND"/>
    <property type="match status" value="2"/>
</dbReference>
<feature type="region of interest" description="Disordered" evidence="9">
    <location>
        <begin position="129"/>
        <end position="194"/>
    </location>
</feature>
<evidence type="ECO:0000256" key="3">
    <source>
        <dbReference type="ARBA" id="ARBA00022771"/>
    </source>
</evidence>